<dbReference type="Proteomes" id="UP000269154">
    <property type="component" value="Unassembled WGS sequence"/>
</dbReference>
<reference evidence="2 3" key="1">
    <citation type="journal article" date="2018" name="ACS Chem. Biol.">
        <title>Ketoreductase domain dysfunction expands chemodiversity: malyngamide biosynthesis in the cyanobacterium Okeania hirsuta.</title>
        <authorList>
            <person name="Moss N.A."/>
            <person name="Leao T."/>
            <person name="Rankin M."/>
            <person name="McCullough T.M."/>
            <person name="Qu P."/>
            <person name="Korobeynikov A."/>
            <person name="Smith J.L."/>
            <person name="Gerwick L."/>
            <person name="Gerwick W.H."/>
        </authorList>
    </citation>
    <scope>NUCLEOTIDE SEQUENCE [LARGE SCALE GENOMIC DNA]</scope>
    <source>
        <strain evidence="2 3">PAB10Feb10-1</strain>
    </source>
</reference>
<dbReference type="EMBL" id="RCBY01000001">
    <property type="protein sequence ID" value="RQH57603.1"/>
    <property type="molecule type" value="Genomic_DNA"/>
</dbReference>
<sequence>MGNSPYFKVIYHQGSLQIMSPSSRHEIYKKMLGMLVENYCLETGIRFYPLGSTTLKSQDKLKGIEPDQCYCIGSQKNIPDLAIEVVITSGGIQTLEIYQGLDVSEVWF</sequence>
<dbReference type="PANTHER" id="PTHR47152:SF4">
    <property type="entry name" value="SLR0445 PROTEIN"/>
    <property type="match status" value="1"/>
</dbReference>
<proteinExistence type="predicted"/>
<evidence type="ECO:0000313" key="3">
    <source>
        <dbReference type="Proteomes" id="UP000269154"/>
    </source>
</evidence>
<dbReference type="AlphaFoldDB" id="A0A3N6RSJ2"/>
<keyword evidence="2" id="KW-0378">Hydrolase</keyword>
<dbReference type="Pfam" id="PF05685">
    <property type="entry name" value="Uma2"/>
    <property type="match status" value="1"/>
</dbReference>
<protein>
    <submittedName>
        <fullName evidence="2">Uma2 family endonuclease</fullName>
    </submittedName>
</protein>
<keyword evidence="2" id="KW-0255">Endonuclease</keyword>
<comment type="caution">
    <text evidence="2">The sequence shown here is derived from an EMBL/GenBank/DDBJ whole genome shotgun (WGS) entry which is preliminary data.</text>
</comment>
<dbReference type="RefSeq" id="WP_124154108.1">
    <property type="nucleotide sequence ID" value="NZ_CAWOLW010000001.1"/>
</dbReference>
<dbReference type="PANTHER" id="PTHR47152">
    <property type="entry name" value="SLR2084 PROTEIN-RELATED"/>
    <property type="match status" value="1"/>
</dbReference>
<dbReference type="GO" id="GO:0004519">
    <property type="term" value="F:endonuclease activity"/>
    <property type="evidence" value="ECO:0007669"/>
    <property type="project" value="UniProtKB-KW"/>
</dbReference>
<dbReference type="OrthoDB" id="510891at2"/>
<organism evidence="2 3">
    <name type="scientific">Okeania hirsuta</name>
    <dbReference type="NCBI Taxonomy" id="1458930"/>
    <lineage>
        <taxon>Bacteria</taxon>
        <taxon>Bacillati</taxon>
        <taxon>Cyanobacteriota</taxon>
        <taxon>Cyanophyceae</taxon>
        <taxon>Oscillatoriophycideae</taxon>
        <taxon>Oscillatoriales</taxon>
        <taxon>Microcoleaceae</taxon>
        <taxon>Okeania</taxon>
    </lineage>
</organism>
<dbReference type="CDD" id="cd06260">
    <property type="entry name" value="DUF820-like"/>
    <property type="match status" value="1"/>
</dbReference>
<gene>
    <name evidence="2" type="ORF">D5R40_00275</name>
</gene>
<name>A0A3N6RSJ2_9CYAN</name>
<feature type="domain" description="Putative restriction endonuclease" evidence="1">
    <location>
        <begin position="8"/>
        <end position="108"/>
    </location>
</feature>
<evidence type="ECO:0000259" key="1">
    <source>
        <dbReference type="Pfam" id="PF05685"/>
    </source>
</evidence>
<keyword evidence="3" id="KW-1185">Reference proteome</keyword>
<accession>A0A3N6RSJ2</accession>
<dbReference type="InterPro" id="IPR008538">
    <property type="entry name" value="Uma2"/>
</dbReference>
<evidence type="ECO:0000313" key="2">
    <source>
        <dbReference type="EMBL" id="RQH57603.1"/>
    </source>
</evidence>
<keyword evidence="2" id="KW-0540">Nuclease</keyword>